<dbReference type="PANTHER" id="PTHR23119:SF50">
    <property type="entry name" value="PDZ DOMAIN-CONTAINING PROTEIN"/>
    <property type="match status" value="1"/>
</dbReference>
<evidence type="ECO:0000313" key="4">
    <source>
        <dbReference type="WBParaSite" id="SBAD_0000775401-mRNA-1"/>
    </source>
</evidence>
<dbReference type="GO" id="GO:0016323">
    <property type="term" value="C:basolateral plasma membrane"/>
    <property type="evidence" value="ECO:0007669"/>
    <property type="project" value="TreeGrafter"/>
</dbReference>
<dbReference type="InterPro" id="IPR050614">
    <property type="entry name" value="Synaptic_Scaffolding_LAP-MAGUK"/>
</dbReference>
<dbReference type="EMBL" id="UZAM01010659">
    <property type="protein sequence ID" value="VDP13247.1"/>
    <property type="molecule type" value="Genomic_DNA"/>
</dbReference>
<dbReference type="GO" id="GO:0098968">
    <property type="term" value="P:neurotransmitter receptor transport postsynaptic membrane to endosome"/>
    <property type="evidence" value="ECO:0007669"/>
    <property type="project" value="TreeGrafter"/>
</dbReference>
<dbReference type="Proteomes" id="UP000270296">
    <property type="component" value="Unassembled WGS sequence"/>
</dbReference>
<gene>
    <name evidence="2" type="ORF">SBAD_LOCUS7473</name>
</gene>
<dbReference type="PANTHER" id="PTHR23119">
    <property type="entry name" value="DISCS LARGE"/>
    <property type="match status" value="1"/>
</dbReference>
<keyword evidence="3" id="KW-1185">Reference proteome</keyword>
<reference evidence="4" key="1">
    <citation type="submission" date="2016-06" db="UniProtKB">
        <authorList>
            <consortium name="WormBaseParasite"/>
        </authorList>
    </citation>
    <scope>IDENTIFICATION</scope>
</reference>
<dbReference type="AlphaFoldDB" id="A0A183IV26"/>
<proteinExistence type="predicted"/>
<dbReference type="GO" id="GO:0014069">
    <property type="term" value="C:postsynaptic density"/>
    <property type="evidence" value="ECO:0007669"/>
    <property type="project" value="TreeGrafter"/>
</dbReference>
<dbReference type="Pfam" id="PF00595">
    <property type="entry name" value="PDZ"/>
    <property type="match status" value="1"/>
</dbReference>
<organism evidence="4">
    <name type="scientific">Soboliphyme baturini</name>
    <dbReference type="NCBI Taxonomy" id="241478"/>
    <lineage>
        <taxon>Eukaryota</taxon>
        <taxon>Metazoa</taxon>
        <taxon>Ecdysozoa</taxon>
        <taxon>Nematoda</taxon>
        <taxon>Enoplea</taxon>
        <taxon>Dorylaimia</taxon>
        <taxon>Dioctophymatida</taxon>
        <taxon>Dioctophymatoidea</taxon>
        <taxon>Soboliphymatidae</taxon>
        <taxon>Soboliphyme</taxon>
    </lineage>
</organism>
<dbReference type="GO" id="GO:0019901">
    <property type="term" value="F:protein kinase binding"/>
    <property type="evidence" value="ECO:0007669"/>
    <property type="project" value="TreeGrafter"/>
</dbReference>
<evidence type="ECO:0000259" key="1">
    <source>
        <dbReference type="PROSITE" id="PS50106"/>
    </source>
</evidence>
<dbReference type="OrthoDB" id="10033291at2759"/>
<dbReference type="CDD" id="cd10822">
    <property type="entry name" value="PDZ_TAX1BP3-like"/>
    <property type="match status" value="1"/>
</dbReference>
<accession>A0A183IV26</accession>
<dbReference type="InterPro" id="IPR001478">
    <property type="entry name" value="PDZ"/>
</dbReference>
<dbReference type="GO" id="GO:0005912">
    <property type="term" value="C:adherens junction"/>
    <property type="evidence" value="ECO:0007669"/>
    <property type="project" value="TreeGrafter"/>
</dbReference>
<dbReference type="InterPro" id="IPR036034">
    <property type="entry name" value="PDZ_sf"/>
</dbReference>
<name>A0A183IV26_9BILA</name>
<dbReference type="GO" id="GO:0045211">
    <property type="term" value="C:postsynaptic membrane"/>
    <property type="evidence" value="ECO:0007669"/>
    <property type="project" value="TreeGrafter"/>
</dbReference>
<evidence type="ECO:0000313" key="2">
    <source>
        <dbReference type="EMBL" id="VDP13247.1"/>
    </source>
</evidence>
<dbReference type="PROSITE" id="PS50106">
    <property type="entry name" value="PDZ"/>
    <property type="match status" value="1"/>
</dbReference>
<dbReference type="SMART" id="SM00228">
    <property type="entry name" value="PDZ"/>
    <property type="match status" value="1"/>
</dbReference>
<dbReference type="SUPFAM" id="SSF50156">
    <property type="entry name" value="PDZ domain-like"/>
    <property type="match status" value="1"/>
</dbReference>
<reference evidence="2 3" key="2">
    <citation type="submission" date="2018-11" db="EMBL/GenBank/DDBJ databases">
        <authorList>
            <consortium name="Pathogen Informatics"/>
        </authorList>
    </citation>
    <scope>NUCLEOTIDE SEQUENCE [LARGE SCALE GENOMIC DNA]</scope>
</reference>
<dbReference type="GO" id="GO:0043113">
    <property type="term" value="P:receptor clustering"/>
    <property type="evidence" value="ECO:0007669"/>
    <property type="project" value="TreeGrafter"/>
</dbReference>
<feature type="domain" description="PDZ" evidence="1">
    <location>
        <begin position="21"/>
        <end position="108"/>
    </location>
</feature>
<evidence type="ECO:0000313" key="3">
    <source>
        <dbReference type="Proteomes" id="UP000270296"/>
    </source>
</evidence>
<protein>
    <submittedName>
        <fullName evidence="4">PDZ domain-containing protein</fullName>
    </submittedName>
</protein>
<dbReference type="WBParaSite" id="SBAD_0000775401-mRNA-1">
    <property type="protein sequence ID" value="SBAD_0000775401-mRNA-1"/>
    <property type="gene ID" value="SBAD_0000775401"/>
</dbReference>
<dbReference type="Gene3D" id="2.30.42.10">
    <property type="match status" value="1"/>
</dbReference>
<sequence>MSTALAFHREAGKPFECPSIPVELRKRQVTGPSGEIQYRCGFRIGGGIDQDPSKSPYGYPDSGIYITHIEPGGPAEAAKLKVHDKILQVNGYDFTMVTHEKAINYIKKYNVLKMLVARQK</sequence>
<dbReference type="GO" id="GO:0098609">
    <property type="term" value="P:cell-cell adhesion"/>
    <property type="evidence" value="ECO:0007669"/>
    <property type="project" value="TreeGrafter"/>
</dbReference>
<dbReference type="GO" id="GO:0098887">
    <property type="term" value="P:neurotransmitter receptor transport, endosome to postsynaptic membrane"/>
    <property type="evidence" value="ECO:0007669"/>
    <property type="project" value="TreeGrafter"/>
</dbReference>
<dbReference type="GO" id="GO:0045197">
    <property type="term" value="P:establishment or maintenance of epithelial cell apical/basal polarity"/>
    <property type="evidence" value="ECO:0007669"/>
    <property type="project" value="TreeGrafter"/>
</dbReference>